<comment type="caution">
    <text evidence="3">The sequence shown here is derived from an EMBL/GenBank/DDBJ whole genome shotgun (WGS) entry which is preliminary data.</text>
</comment>
<dbReference type="InterPro" id="IPR002881">
    <property type="entry name" value="DUF58"/>
</dbReference>
<gene>
    <name evidence="3" type="ORF">KEC56_12435</name>
</gene>
<accession>A0A9X1LR02</accession>
<dbReference type="PANTHER" id="PTHR34351:SF1">
    <property type="entry name" value="SLR1927 PROTEIN"/>
    <property type="match status" value="1"/>
</dbReference>
<organism evidence="3 4">
    <name type="scientific">Microbacterium tenebrionis</name>
    <dbReference type="NCBI Taxonomy" id="2830665"/>
    <lineage>
        <taxon>Bacteria</taxon>
        <taxon>Bacillati</taxon>
        <taxon>Actinomycetota</taxon>
        <taxon>Actinomycetes</taxon>
        <taxon>Micrococcales</taxon>
        <taxon>Microbacteriaceae</taxon>
        <taxon>Microbacterium</taxon>
    </lineage>
</organism>
<keyword evidence="1" id="KW-1133">Transmembrane helix</keyword>
<dbReference type="AlphaFoldDB" id="A0A9X1LR02"/>
<evidence type="ECO:0000259" key="2">
    <source>
        <dbReference type="Pfam" id="PF01882"/>
    </source>
</evidence>
<reference evidence="3" key="1">
    <citation type="submission" date="2021-04" db="EMBL/GenBank/DDBJ databases">
        <title>Microbacterium tenobrionis sp. nov. and Microbacterium allomyrinae sp. nov., isolated from larvae of Tenobrio molitor and Allomyrina dichotoma, respectively.</title>
        <authorList>
            <person name="Lee S.D."/>
        </authorList>
    </citation>
    <scope>NUCLEOTIDE SEQUENCE</scope>
    <source>
        <strain evidence="3">YMB-B2</strain>
    </source>
</reference>
<keyword evidence="4" id="KW-1185">Reference proteome</keyword>
<evidence type="ECO:0000313" key="4">
    <source>
        <dbReference type="Proteomes" id="UP001139289"/>
    </source>
</evidence>
<feature type="transmembrane region" description="Helical" evidence="1">
    <location>
        <begin position="7"/>
        <end position="27"/>
    </location>
</feature>
<protein>
    <submittedName>
        <fullName evidence="3">DUF58 domain-containing protein</fullName>
    </submittedName>
</protein>
<evidence type="ECO:0000256" key="1">
    <source>
        <dbReference type="SAM" id="Phobius"/>
    </source>
</evidence>
<feature type="domain" description="DUF58" evidence="2">
    <location>
        <begin position="197"/>
        <end position="279"/>
    </location>
</feature>
<name>A0A9X1LR02_9MICO</name>
<keyword evidence="1" id="KW-0812">Transmembrane</keyword>
<dbReference type="Proteomes" id="UP001139289">
    <property type="component" value="Unassembled WGS sequence"/>
</dbReference>
<dbReference type="EMBL" id="JAGTTM010000006">
    <property type="protein sequence ID" value="MCC2030310.1"/>
    <property type="molecule type" value="Genomic_DNA"/>
</dbReference>
<proteinExistence type="predicted"/>
<evidence type="ECO:0000313" key="3">
    <source>
        <dbReference type="EMBL" id="MCC2030310.1"/>
    </source>
</evidence>
<feature type="transmembrane region" description="Helical" evidence="1">
    <location>
        <begin position="33"/>
        <end position="53"/>
    </location>
</feature>
<dbReference type="RefSeq" id="WP_227531202.1">
    <property type="nucleotide sequence ID" value="NZ_JAGTTM010000006.1"/>
</dbReference>
<sequence length="398" mass="42065">MRSRRPLTVRGLAALLTGVLLVIAANLLAAPVLLYVAVLLFALLVLGILVVHVPRRGGSVTRRISTDLLTVGETSQVAVRFDLRALRVPFGTWRDELPDAVTGDAEGDFPTDNGTSIRYTMTGVRRGVWAVGPLSLRTIDPFGFAQRLQDFGDTRTVTVVPEVVPLAPLTGDTGAAGGTAHTASARLGQGSDNLSPRLYVSGDSMRRIHWRATAHRGNLMVRQEEEESSPDAIVVLDRASRRWAPHSDEVDPGFEAAVSACASTALHLVQEGYSVDVRDSAGSTLGTLRGQEDDRDSLLVALAMVTPQGETRDLVSLFDGTPPGPLVMITGRIDEEDAALLRHGGAGTPILLAAEPLPGALEAAAATGWYTGELDDVSAAWDHAIAGHVAPGGGHVPR</sequence>
<keyword evidence="1" id="KW-0472">Membrane</keyword>
<dbReference type="Pfam" id="PF01882">
    <property type="entry name" value="DUF58"/>
    <property type="match status" value="1"/>
</dbReference>
<dbReference type="PANTHER" id="PTHR34351">
    <property type="entry name" value="SLR1927 PROTEIN-RELATED"/>
    <property type="match status" value="1"/>
</dbReference>